<keyword evidence="2" id="KW-1185">Reference proteome</keyword>
<sequence>MSRRRNKRPAVDGAEQALRTLKADVMRKEGFAVDPARPDDVKYEVAESLGVPLSPGDNGRLTTESVGHVGGRIGGSMVREMIRMAQEKLSRQQGDS</sequence>
<comment type="caution">
    <text evidence="1">The sequence shown here is derived from an EMBL/GenBank/DDBJ whole genome shotgun (WGS) entry which is preliminary data.</text>
</comment>
<protein>
    <submittedName>
        <fullName evidence="1">Alpha/beta-type small acid-soluble spore protein</fullName>
    </submittedName>
</protein>
<dbReference type="InterPro" id="IPR001448">
    <property type="entry name" value="SASP_alpha/beta-type"/>
</dbReference>
<organism evidence="1 2">
    <name type="scientific">Cohnella thailandensis</name>
    <dbReference type="NCBI Taxonomy" id="557557"/>
    <lineage>
        <taxon>Bacteria</taxon>
        <taxon>Bacillati</taxon>
        <taxon>Bacillota</taxon>
        <taxon>Bacilli</taxon>
        <taxon>Bacillales</taxon>
        <taxon>Paenibacillaceae</taxon>
        <taxon>Cohnella</taxon>
    </lineage>
</organism>
<dbReference type="Pfam" id="PF00269">
    <property type="entry name" value="SASP"/>
    <property type="match status" value="1"/>
</dbReference>
<dbReference type="InterPro" id="IPR038300">
    <property type="entry name" value="SASP_sf_alpha/beta"/>
</dbReference>
<name>A0A841ST41_9BACL</name>
<dbReference type="Proteomes" id="UP000535838">
    <property type="component" value="Unassembled WGS sequence"/>
</dbReference>
<reference evidence="1 2" key="1">
    <citation type="submission" date="2020-08" db="EMBL/GenBank/DDBJ databases">
        <title>Cohnella phylogeny.</title>
        <authorList>
            <person name="Dunlap C."/>
        </authorList>
    </citation>
    <scope>NUCLEOTIDE SEQUENCE [LARGE SCALE GENOMIC DNA]</scope>
    <source>
        <strain evidence="1 2">DSM 25241</strain>
    </source>
</reference>
<gene>
    <name evidence="1" type="ORF">H7B67_09735</name>
</gene>
<evidence type="ECO:0000313" key="1">
    <source>
        <dbReference type="EMBL" id="MBB6634392.1"/>
    </source>
</evidence>
<dbReference type="AlphaFoldDB" id="A0A841ST41"/>
<dbReference type="EMBL" id="JACJVQ010000006">
    <property type="protein sequence ID" value="MBB6634392.1"/>
    <property type="molecule type" value="Genomic_DNA"/>
</dbReference>
<dbReference type="GO" id="GO:0006265">
    <property type="term" value="P:DNA topological change"/>
    <property type="evidence" value="ECO:0007669"/>
    <property type="project" value="InterPro"/>
</dbReference>
<dbReference type="GO" id="GO:0003690">
    <property type="term" value="F:double-stranded DNA binding"/>
    <property type="evidence" value="ECO:0007669"/>
    <property type="project" value="InterPro"/>
</dbReference>
<proteinExistence type="predicted"/>
<dbReference type="RefSeq" id="WP_185119599.1">
    <property type="nucleotide sequence ID" value="NZ_JACJVQ010000006.1"/>
</dbReference>
<accession>A0A841ST41</accession>
<dbReference type="Gene3D" id="6.10.10.80">
    <property type="entry name" value="Small, acid-soluble spore protein, alpha/beta type-like"/>
    <property type="match status" value="1"/>
</dbReference>
<evidence type="ECO:0000313" key="2">
    <source>
        <dbReference type="Proteomes" id="UP000535838"/>
    </source>
</evidence>